<keyword evidence="3" id="KW-1185">Reference proteome</keyword>
<accession>A0A8T2XQW8</accession>
<evidence type="ECO:0000313" key="3">
    <source>
        <dbReference type="Proteomes" id="UP000807159"/>
    </source>
</evidence>
<dbReference type="PANTHER" id="PTHR11851:SF190">
    <property type="entry name" value="MITOCHONDRIAL-PROCESSING PEPTIDASE SUBUNIT ALPHA"/>
    <property type="match status" value="1"/>
</dbReference>
<dbReference type="GO" id="GO:0005739">
    <property type="term" value="C:mitochondrion"/>
    <property type="evidence" value="ECO:0007669"/>
    <property type="project" value="TreeGrafter"/>
</dbReference>
<feature type="signal peptide" evidence="1">
    <location>
        <begin position="1"/>
        <end position="24"/>
    </location>
</feature>
<dbReference type="SUPFAM" id="SSF63411">
    <property type="entry name" value="LuxS/MPP-like metallohydrolase"/>
    <property type="match status" value="1"/>
</dbReference>
<reference evidence="2" key="1">
    <citation type="journal article" date="2021" name="J. Hered.">
        <title>Genome Assembly of Salicaceae Populus deltoides (Eastern Cottonwood) I-69 Based on Nanopore Sequencing and Hi-C Technologies.</title>
        <authorList>
            <person name="Bai S."/>
            <person name="Wu H."/>
            <person name="Zhang J."/>
            <person name="Pan Z."/>
            <person name="Zhao W."/>
            <person name="Li Z."/>
            <person name="Tong C."/>
        </authorList>
    </citation>
    <scope>NUCLEOTIDE SEQUENCE</scope>
    <source>
        <tissue evidence="2">Leaf</tissue>
    </source>
</reference>
<gene>
    <name evidence="2" type="ORF">H0E87_018427</name>
</gene>
<keyword evidence="1" id="KW-0732">Signal</keyword>
<dbReference type="AlphaFoldDB" id="A0A8T2XQW8"/>
<sequence length="136" mass="15082">MLLLCMSMPLILCFWMQDADFASSAVKLAARELTEVASPGAVDPVQLQRAKQSTKSAILMNLESRMVASEDIGRQILMYNKRKPLGDFLKAIDEVTLQDITQISQKLISSPLTMASYGEVINVPTYDTVCSMFKSK</sequence>
<proteinExistence type="predicted"/>
<protein>
    <submittedName>
        <fullName evidence="2">Uncharacterized protein</fullName>
    </submittedName>
</protein>
<dbReference type="InterPro" id="IPR050361">
    <property type="entry name" value="MPP/UQCRC_Complex"/>
</dbReference>
<evidence type="ECO:0000256" key="1">
    <source>
        <dbReference type="SAM" id="SignalP"/>
    </source>
</evidence>
<organism evidence="2 3">
    <name type="scientific">Populus deltoides</name>
    <name type="common">Eastern poplar</name>
    <name type="synonym">Eastern cottonwood</name>
    <dbReference type="NCBI Taxonomy" id="3696"/>
    <lineage>
        <taxon>Eukaryota</taxon>
        <taxon>Viridiplantae</taxon>
        <taxon>Streptophyta</taxon>
        <taxon>Embryophyta</taxon>
        <taxon>Tracheophyta</taxon>
        <taxon>Spermatophyta</taxon>
        <taxon>Magnoliopsida</taxon>
        <taxon>eudicotyledons</taxon>
        <taxon>Gunneridae</taxon>
        <taxon>Pentapetalae</taxon>
        <taxon>rosids</taxon>
        <taxon>fabids</taxon>
        <taxon>Malpighiales</taxon>
        <taxon>Salicaceae</taxon>
        <taxon>Saliceae</taxon>
        <taxon>Populus</taxon>
    </lineage>
</organism>
<feature type="chain" id="PRO_5035905251" evidence="1">
    <location>
        <begin position="25"/>
        <end position="136"/>
    </location>
</feature>
<dbReference type="EMBL" id="JACEGQ020000010">
    <property type="protein sequence ID" value="KAH8495232.1"/>
    <property type="molecule type" value="Genomic_DNA"/>
</dbReference>
<name>A0A8T2XQW8_POPDE</name>
<comment type="caution">
    <text evidence="2">The sequence shown here is derived from an EMBL/GenBank/DDBJ whole genome shotgun (WGS) entry which is preliminary data.</text>
</comment>
<dbReference type="PANTHER" id="PTHR11851">
    <property type="entry name" value="METALLOPROTEASE"/>
    <property type="match status" value="1"/>
</dbReference>
<evidence type="ECO:0000313" key="2">
    <source>
        <dbReference type="EMBL" id="KAH8495232.1"/>
    </source>
</evidence>
<dbReference type="GO" id="GO:0046872">
    <property type="term" value="F:metal ion binding"/>
    <property type="evidence" value="ECO:0007669"/>
    <property type="project" value="InterPro"/>
</dbReference>
<dbReference type="Gene3D" id="3.30.830.10">
    <property type="entry name" value="Metalloenzyme, LuxS/M16 peptidase-like"/>
    <property type="match status" value="1"/>
</dbReference>
<dbReference type="Proteomes" id="UP000807159">
    <property type="component" value="Chromosome 10"/>
</dbReference>
<dbReference type="InterPro" id="IPR011249">
    <property type="entry name" value="Metalloenz_LuxS/M16"/>
</dbReference>